<keyword evidence="3" id="KW-1185">Reference proteome</keyword>
<organism evidence="2 3">
    <name type="scientific">Endocarpon pusillum</name>
    <dbReference type="NCBI Taxonomy" id="364733"/>
    <lineage>
        <taxon>Eukaryota</taxon>
        <taxon>Fungi</taxon>
        <taxon>Dikarya</taxon>
        <taxon>Ascomycota</taxon>
        <taxon>Pezizomycotina</taxon>
        <taxon>Eurotiomycetes</taxon>
        <taxon>Chaetothyriomycetidae</taxon>
        <taxon>Verrucariales</taxon>
        <taxon>Verrucariaceae</taxon>
        <taxon>Endocarpon</taxon>
    </lineage>
</organism>
<comment type="caution">
    <text evidence="2">The sequence shown here is derived from an EMBL/GenBank/DDBJ whole genome shotgun (WGS) entry which is preliminary data.</text>
</comment>
<evidence type="ECO:0000313" key="2">
    <source>
        <dbReference type="EMBL" id="KAF7512707.1"/>
    </source>
</evidence>
<reference evidence="2" key="1">
    <citation type="submission" date="2020-02" db="EMBL/GenBank/DDBJ databases">
        <authorList>
            <person name="Palmer J.M."/>
        </authorList>
    </citation>
    <scope>NUCLEOTIDE SEQUENCE</scope>
    <source>
        <strain evidence="2">EPUS1.4</strain>
        <tissue evidence="2">Thallus</tissue>
    </source>
</reference>
<evidence type="ECO:0000256" key="1">
    <source>
        <dbReference type="SAM" id="MobiDB-lite"/>
    </source>
</evidence>
<name>A0A8H7ATK6_9EURO</name>
<feature type="compositionally biased region" description="Polar residues" evidence="1">
    <location>
        <begin position="142"/>
        <end position="151"/>
    </location>
</feature>
<feature type="region of interest" description="Disordered" evidence="1">
    <location>
        <begin position="96"/>
        <end position="151"/>
    </location>
</feature>
<feature type="compositionally biased region" description="Polar residues" evidence="1">
    <location>
        <begin position="48"/>
        <end position="83"/>
    </location>
</feature>
<proteinExistence type="predicted"/>
<dbReference type="AlphaFoldDB" id="A0A8H7ATK6"/>
<accession>A0A8H7ATK6</accession>
<protein>
    <submittedName>
        <fullName evidence="2">Uncharacterized protein</fullName>
    </submittedName>
</protein>
<evidence type="ECO:0000313" key="3">
    <source>
        <dbReference type="Proteomes" id="UP000606974"/>
    </source>
</evidence>
<sequence length="236" mass="26498">MRNLYPYRVRTLSLEEMPGYPREPACVPLMHQLRYHPESSVPLPHRPISSNTVPASSPVKSDPNKPTQSPDLFFPSSQTWRDTTSVSNGHAILTSPIISEQPQSDVPSTTPSTQPAPITQDKYYYSDHVSAPSISPPAPQKLAQTQTQPRSTVHELIQRYTAISPRRRTPLGGLPHPRSLPRRFPGYVIRSLRVESSTSKGDDRMTAEHGENRKRNWRGLMDESFTLDGKGRLIAK</sequence>
<feature type="compositionally biased region" description="Polar residues" evidence="1">
    <location>
        <begin position="96"/>
        <end position="117"/>
    </location>
</feature>
<feature type="region of interest" description="Disordered" evidence="1">
    <location>
        <begin position="38"/>
        <end position="83"/>
    </location>
</feature>
<dbReference type="Proteomes" id="UP000606974">
    <property type="component" value="Unassembled WGS sequence"/>
</dbReference>
<dbReference type="EMBL" id="JAACFV010000010">
    <property type="protein sequence ID" value="KAF7512707.1"/>
    <property type="molecule type" value="Genomic_DNA"/>
</dbReference>
<gene>
    <name evidence="2" type="ORF">GJ744_000274</name>
</gene>